<dbReference type="PANTHER" id="PTHR33175">
    <property type="entry name" value="DNA-BINDING PROTEIN HU"/>
    <property type="match status" value="1"/>
</dbReference>
<dbReference type="GO" id="GO:0003677">
    <property type="term" value="F:DNA binding"/>
    <property type="evidence" value="ECO:0007669"/>
    <property type="project" value="UniProtKB-KW"/>
</dbReference>
<accession>A0A2Z6IBH9</accession>
<sequence>MNRLELVECLAAKYGHKIAKTDIDRLLISCFEQIIDACAEGRTVTLIGFGTFKAVESAARTGRNPSTGQLIHIPAQRKPKFIPGTRFKQTLNRKDEE</sequence>
<dbReference type="SMART" id="SM00411">
    <property type="entry name" value="BHL"/>
    <property type="match status" value="1"/>
</dbReference>
<gene>
    <name evidence="5" type="primary">hup_2</name>
    <name evidence="5" type="ORF">SUTMEG_17340</name>
</gene>
<evidence type="ECO:0000313" key="6">
    <source>
        <dbReference type="Proteomes" id="UP000271003"/>
    </source>
</evidence>
<dbReference type="InterPro" id="IPR000119">
    <property type="entry name" value="Hist_DNA-bd"/>
</dbReference>
<evidence type="ECO:0000256" key="2">
    <source>
        <dbReference type="ARBA" id="ARBA00023067"/>
    </source>
</evidence>
<dbReference type="GO" id="GO:0030261">
    <property type="term" value="P:chromosome condensation"/>
    <property type="evidence" value="ECO:0007669"/>
    <property type="project" value="UniProtKB-KW"/>
</dbReference>
<dbReference type="EMBL" id="AP018786">
    <property type="protein sequence ID" value="BBF23843.1"/>
    <property type="molecule type" value="Genomic_DNA"/>
</dbReference>
<dbReference type="Pfam" id="PF00216">
    <property type="entry name" value="Bac_DNA_binding"/>
    <property type="match status" value="1"/>
</dbReference>
<keyword evidence="3 5" id="KW-0238">DNA-binding</keyword>
<dbReference type="Gene3D" id="4.10.520.10">
    <property type="entry name" value="IHF-like DNA-binding proteins"/>
    <property type="match status" value="1"/>
</dbReference>
<dbReference type="Proteomes" id="UP000271003">
    <property type="component" value="Chromosome"/>
</dbReference>
<dbReference type="OrthoDB" id="9799835at2"/>
<reference evidence="5 6" key="1">
    <citation type="journal article" date="2018" name="Int. J. Syst. Evol. Microbiol.">
        <title>Mesosutterella multiformis gen. nov., sp. nov., a member of the family Sutterellaceae and Sutterella megalosphaeroides sp. nov., isolated from human faeces.</title>
        <authorList>
            <person name="Sakamoto M."/>
            <person name="Ikeyama N."/>
            <person name="Kunihiro T."/>
            <person name="Iino T."/>
            <person name="Yuki M."/>
            <person name="Ohkuma M."/>
        </authorList>
    </citation>
    <scope>NUCLEOTIDE SEQUENCE [LARGE SCALE GENOMIC DNA]</scope>
    <source>
        <strain evidence="5 6">6FBBBH3</strain>
    </source>
</reference>
<dbReference type="GO" id="GO:0030527">
    <property type="term" value="F:structural constituent of chromatin"/>
    <property type="evidence" value="ECO:0007669"/>
    <property type="project" value="InterPro"/>
</dbReference>
<dbReference type="AlphaFoldDB" id="A0A2Z6IBH9"/>
<evidence type="ECO:0000313" key="5">
    <source>
        <dbReference type="EMBL" id="BBF23843.1"/>
    </source>
</evidence>
<protein>
    <submittedName>
        <fullName evidence="5">DNA-binding protein HU-beta</fullName>
    </submittedName>
</protein>
<dbReference type="SUPFAM" id="SSF47729">
    <property type="entry name" value="IHF-like DNA-binding proteins"/>
    <property type="match status" value="1"/>
</dbReference>
<name>A0A2Z6IBH9_9BURK</name>
<dbReference type="InterPro" id="IPR010992">
    <property type="entry name" value="IHF-like_DNA-bd_dom_sf"/>
</dbReference>
<keyword evidence="2" id="KW-0226">DNA condensation</keyword>
<organism evidence="5 6">
    <name type="scientific">Sutterella megalosphaeroides</name>
    <dbReference type="NCBI Taxonomy" id="2494234"/>
    <lineage>
        <taxon>Bacteria</taxon>
        <taxon>Pseudomonadati</taxon>
        <taxon>Pseudomonadota</taxon>
        <taxon>Betaproteobacteria</taxon>
        <taxon>Burkholderiales</taxon>
        <taxon>Sutterellaceae</taxon>
        <taxon>Sutterella</taxon>
    </lineage>
</organism>
<proteinExistence type="inferred from homology"/>
<dbReference type="KEGG" id="sutt:SUTMEG_17340"/>
<evidence type="ECO:0000256" key="1">
    <source>
        <dbReference type="ARBA" id="ARBA00010529"/>
    </source>
</evidence>
<keyword evidence="6" id="KW-1185">Reference proteome</keyword>
<dbReference type="CDD" id="cd13831">
    <property type="entry name" value="HU"/>
    <property type="match status" value="1"/>
</dbReference>
<comment type="similarity">
    <text evidence="1 4">Belongs to the bacterial histone-like protein family.</text>
</comment>
<dbReference type="PANTHER" id="PTHR33175:SF3">
    <property type="entry name" value="DNA-BINDING PROTEIN HU-BETA"/>
    <property type="match status" value="1"/>
</dbReference>
<dbReference type="PRINTS" id="PR01727">
    <property type="entry name" value="DNABINDINGHU"/>
</dbReference>
<evidence type="ECO:0000256" key="4">
    <source>
        <dbReference type="RuleBase" id="RU003939"/>
    </source>
</evidence>
<dbReference type="RefSeq" id="WP_120177408.1">
    <property type="nucleotide sequence ID" value="NZ_AP018786.1"/>
</dbReference>
<evidence type="ECO:0000256" key="3">
    <source>
        <dbReference type="ARBA" id="ARBA00023125"/>
    </source>
</evidence>